<keyword evidence="4" id="KW-0378">Hydrolase</keyword>
<feature type="domain" description="Peptidase A1" evidence="6">
    <location>
        <begin position="70"/>
        <end position="373"/>
    </location>
</feature>
<dbReference type="InterPro" id="IPR021109">
    <property type="entry name" value="Peptidase_aspartic_dom_sf"/>
</dbReference>
<reference evidence="7" key="1">
    <citation type="journal article" date="2020" name="Fungal Divers.">
        <title>Resolving the Mortierellaceae phylogeny through synthesis of multi-gene phylogenetics and phylogenomics.</title>
        <authorList>
            <person name="Vandepol N."/>
            <person name="Liber J."/>
            <person name="Desiro A."/>
            <person name="Na H."/>
            <person name="Kennedy M."/>
            <person name="Barry K."/>
            <person name="Grigoriev I.V."/>
            <person name="Miller A.N."/>
            <person name="O'Donnell K."/>
            <person name="Stajich J.E."/>
            <person name="Bonito G."/>
        </authorList>
    </citation>
    <scope>NUCLEOTIDE SEQUENCE</scope>
    <source>
        <strain evidence="7">NRRL 2769</strain>
    </source>
</reference>
<dbReference type="PANTHER" id="PTHR47966">
    <property type="entry name" value="BETA-SITE APP-CLEAVING ENZYME, ISOFORM A-RELATED"/>
    <property type="match status" value="1"/>
</dbReference>
<feature type="signal peptide" evidence="5">
    <location>
        <begin position="1"/>
        <end position="19"/>
    </location>
</feature>
<accession>A0A9P6MDQ8</accession>
<dbReference type="AlphaFoldDB" id="A0A9P6MDQ8"/>
<proteinExistence type="inferred from homology"/>
<dbReference type="InterPro" id="IPR001969">
    <property type="entry name" value="Aspartic_peptidase_AS"/>
</dbReference>
<feature type="active site" evidence="3">
    <location>
        <position position="267"/>
    </location>
</feature>
<feature type="chain" id="PRO_5040186796" description="Peptidase A1 domain-containing protein" evidence="5">
    <location>
        <begin position="20"/>
        <end position="373"/>
    </location>
</feature>
<dbReference type="Proteomes" id="UP000703661">
    <property type="component" value="Unassembled WGS sequence"/>
</dbReference>
<feature type="active site" evidence="3">
    <location>
        <position position="88"/>
    </location>
</feature>
<dbReference type="CDD" id="cd05471">
    <property type="entry name" value="pepsin_like"/>
    <property type="match status" value="1"/>
</dbReference>
<evidence type="ECO:0000256" key="3">
    <source>
        <dbReference type="PIRSR" id="PIRSR601461-1"/>
    </source>
</evidence>
<dbReference type="InterPro" id="IPR001461">
    <property type="entry name" value="Aspartic_peptidase_A1"/>
</dbReference>
<evidence type="ECO:0000259" key="6">
    <source>
        <dbReference type="PROSITE" id="PS51767"/>
    </source>
</evidence>
<dbReference type="SUPFAM" id="SSF50630">
    <property type="entry name" value="Acid proteases"/>
    <property type="match status" value="1"/>
</dbReference>
<evidence type="ECO:0000256" key="4">
    <source>
        <dbReference type="RuleBase" id="RU000454"/>
    </source>
</evidence>
<keyword evidence="4" id="KW-0645">Protease</keyword>
<gene>
    <name evidence="7" type="ORF">BGZ80_008017</name>
</gene>
<keyword evidence="8" id="KW-1185">Reference proteome</keyword>
<keyword evidence="2 4" id="KW-0064">Aspartyl protease</keyword>
<dbReference type="PROSITE" id="PS00141">
    <property type="entry name" value="ASP_PROTEASE"/>
    <property type="match status" value="2"/>
</dbReference>
<organism evidence="7 8">
    <name type="scientific">Entomortierella chlamydospora</name>
    <dbReference type="NCBI Taxonomy" id="101097"/>
    <lineage>
        <taxon>Eukaryota</taxon>
        <taxon>Fungi</taxon>
        <taxon>Fungi incertae sedis</taxon>
        <taxon>Mucoromycota</taxon>
        <taxon>Mortierellomycotina</taxon>
        <taxon>Mortierellomycetes</taxon>
        <taxon>Mortierellales</taxon>
        <taxon>Mortierellaceae</taxon>
        <taxon>Entomortierella</taxon>
    </lineage>
</organism>
<dbReference type="PANTHER" id="PTHR47966:SF51">
    <property type="entry name" value="BETA-SITE APP-CLEAVING ENZYME, ISOFORM A-RELATED"/>
    <property type="match status" value="1"/>
</dbReference>
<keyword evidence="5" id="KW-0732">Signal</keyword>
<dbReference type="InterPro" id="IPR034164">
    <property type="entry name" value="Pepsin-like_dom"/>
</dbReference>
<feature type="non-terminal residue" evidence="7">
    <location>
        <position position="373"/>
    </location>
</feature>
<dbReference type="PRINTS" id="PR00792">
    <property type="entry name" value="PEPSIN"/>
</dbReference>
<sequence length="373" mass="38882">MVKITALPILLLSAACVLAAPAPKNVVKLPLKAPSKRVELQHAHSKDLSRWANLATGSYSVAAINADVSYLITIGLGTPAQDVDLIFDTGSSDLWVQSSDYSPTKSSTSKSLGETFSIEYGSGSTSGKEYSDKITIGSYTFTQEFGVATTASGFDGVQGLVGFGPDDLSVITSGGENIPTPVDNLYAAGDISSDVIGVYFKPITDGGTEETNGEITFGGVDSTKYTGSITYVPVTTTSPASYYWGIDVSSIKYGTATVSGATHGIVDTGTTLILLSSADVTALYKNISGAKLDSATGLYTIPSSQISNLKNITFTIGGTAFTLTPSQYLVPSNQAANLGGSSSKYYSWIGSLGDNESGLAFILGQKFLENYYS</sequence>
<dbReference type="Pfam" id="PF00026">
    <property type="entry name" value="Asp"/>
    <property type="match status" value="1"/>
</dbReference>
<name>A0A9P6MDQ8_9FUNG</name>
<dbReference type="Gene3D" id="2.40.70.10">
    <property type="entry name" value="Acid Proteases"/>
    <property type="match status" value="2"/>
</dbReference>
<evidence type="ECO:0000256" key="1">
    <source>
        <dbReference type="ARBA" id="ARBA00007447"/>
    </source>
</evidence>
<comment type="caution">
    <text evidence="7">The sequence shown here is derived from an EMBL/GenBank/DDBJ whole genome shotgun (WGS) entry which is preliminary data.</text>
</comment>
<comment type="similarity">
    <text evidence="1 4">Belongs to the peptidase A1 family.</text>
</comment>
<dbReference type="EMBL" id="JAAAID010004223">
    <property type="protein sequence ID" value="KAF9993834.1"/>
    <property type="molecule type" value="Genomic_DNA"/>
</dbReference>
<protein>
    <recommendedName>
        <fullName evidence="6">Peptidase A1 domain-containing protein</fullName>
    </recommendedName>
</protein>
<dbReference type="PROSITE" id="PS51257">
    <property type="entry name" value="PROKAR_LIPOPROTEIN"/>
    <property type="match status" value="1"/>
</dbReference>
<evidence type="ECO:0000313" key="8">
    <source>
        <dbReference type="Proteomes" id="UP000703661"/>
    </source>
</evidence>
<evidence type="ECO:0000256" key="5">
    <source>
        <dbReference type="SAM" id="SignalP"/>
    </source>
</evidence>
<dbReference type="InterPro" id="IPR033121">
    <property type="entry name" value="PEPTIDASE_A1"/>
</dbReference>
<dbReference type="PROSITE" id="PS51767">
    <property type="entry name" value="PEPTIDASE_A1"/>
    <property type="match status" value="1"/>
</dbReference>
<evidence type="ECO:0000313" key="7">
    <source>
        <dbReference type="EMBL" id="KAF9993834.1"/>
    </source>
</evidence>
<dbReference type="GO" id="GO:0004190">
    <property type="term" value="F:aspartic-type endopeptidase activity"/>
    <property type="evidence" value="ECO:0007669"/>
    <property type="project" value="UniProtKB-KW"/>
</dbReference>
<dbReference type="GO" id="GO:0006508">
    <property type="term" value="P:proteolysis"/>
    <property type="evidence" value="ECO:0007669"/>
    <property type="project" value="UniProtKB-KW"/>
</dbReference>
<evidence type="ECO:0000256" key="2">
    <source>
        <dbReference type="ARBA" id="ARBA00022750"/>
    </source>
</evidence>